<organism evidence="2">
    <name type="scientific">Serpula lacrymans var. lacrymans (strain S7.3)</name>
    <name type="common">Dry rot fungus</name>
    <dbReference type="NCBI Taxonomy" id="936435"/>
    <lineage>
        <taxon>Eukaryota</taxon>
        <taxon>Fungi</taxon>
        <taxon>Dikarya</taxon>
        <taxon>Basidiomycota</taxon>
        <taxon>Agaricomycotina</taxon>
        <taxon>Agaricomycetes</taxon>
        <taxon>Agaricomycetidae</taxon>
        <taxon>Boletales</taxon>
        <taxon>Coniophorineae</taxon>
        <taxon>Serpulaceae</taxon>
        <taxon>Serpula</taxon>
    </lineage>
</organism>
<evidence type="ECO:0000313" key="2">
    <source>
        <dbReference type="Proteomes" id="UP000008063"/>
    </source>
</evidence>
<protein>
    <submittedName>
        <fullName evidence="1">Uncharacterized protein</fullName>
    </submittedName>
</protein>
<keyword evidence="2" id="KW-1185">Reference proteome</keyword>
<dbReference type="SUPFAM" id="SSF52540">
    <property type="entry name" value="P-loop containing nucleoside triphosphate hydrolases"/>
    <property type="match status" value="1"/>
</dbReference>
<dbReference type="InParanoid" id="F8PHY0"/>
<gene>
    <name evidence="1" type="ORF">SERLA73DRAFT_149338</name>
</gene>
<evidence type="ECO:0000313" key="1">
    <source>
        <dbReference type="EMBL" id="EGO05076.1"/>
    </source>
</evidence>
<dbReference type="HOGENOM" id="CLU_963661_0_0_1"/>
<name>F8PHY0_SERL3</name>
<reference evidence="2" key="1">
    <citation type="journal article" date="2011" name="Science">
        <title>The plant cell wall-decomposing machinery underlies the functional diversity of forest fungi.</title>
        <authorList>
            <person name="Eastwood D.C."/>
            <person name="Floudas D."/>
            <person name="Binder M."/>
            <person name="Majcherczyk A."/>
            <person name="Schneider P."/>
            <person name="Aerts A."/>
            <person name="Asiegbu F.O."/>
            <person name="Baker S.E."/>
            <person name="Barry K."/>
            <person name="Bendiksby M."/>
            <person name="Blumentritt M."/>
            <person name="Coutinho P.M."/>
            <person name="Cullen D."/>
            <person name="de Vries R.P."/>
            <person name="Gathman A."/>
            <person name="Goodell B."/>
            <person name="Henrissat B."/>
            <person name="Ihrmark K."/>
            <person name="Kauserud H."/>
            <person name="Kohler A."/>
            <person name="LaButti K."/>
            <person name="Lapidus A."/>
            <person name="Lavin J.L."/>
            <person name="Lee Y.-H."/>
            <person name="Lindquist E."/>
            <person name="Lilly W."/>
            <person name="Lucas S."/>
            <person name="Morin E."/>
            <person name="Murat C."/>
            <person name="Oguiza J.A."/>
            <person name="Park J."/>
            <person name="Pisabarro A.G."/>
            <person name="Riley R."/>
            <person name="Rosling A."/>
            <person name="Salamov A."/>
            <person name="Schmidt O."/>
            <person name="Schmutz J."/>
            <person name="Skrede I."/>
            <person name="Stenlid J."/>
            <person name="Wiebenga A."/>
            <person name="Xie X."/>
            <person name="Kuees U."/>
            <person name="Hibbett D.S."/>
            <person name="Hoffmeister D."/>
            <person name="Hoegberg N."/>
            <person name="Martin F."/>
            <person name="Grigoriev I.V."/>
            <person name="Watkinson S.C."/>
        </authorList>
    </citation>
    <scope>NUCLEOTIDE SEQUENCE [LARGE SCALE GENOMIC DNA]</scope>
    <source>
        <strain evidence="2">strain S7.3</strain>
    </source>
</reference>
<dbReference type="Proteomes" id="UP000008063">
    <property type="component" value="Unassembled WGS sequence"/>
</dbReference>
<dbReference type="EMBL" id="GL945474">
    <property type="protein sequence ID" value="EGO05076.1"/>
    <property type="molecule type" value="Genomic_DNA"/>
</dbReference>
<proteinExistence type="predicted"/>
<dbReference type="AlphaFoldDB" id="F8PHY0"/>
<accession>F8PHY0</accession>
<sequence>MPSNNSSLLIMHGDDVVMSFASSESVESLSLFDTTGSGKTGIVAGSYLLLSSQGKVTLFISPLLALHKEHLATFKEEFGLCATAISSVGGGCLCKLMEESLFPIKHFRLFPMTGIIISIARMRKPELKIWLLETGAFADSDLDIKARTFNKHKPFCHQIFKDLIHNQWGYLNGNEATQEFSESVFKTRWEYYFKKLSVLQKKSPVWIKRMRDGLYQDILNLANLYYLGIDEDQMKDEDFGIDFEALEDAIIAQAS</sequence>
<dbReference type="InterPro" id="IPR027417">
    <property type="entry name" value="P-loop_NTPase"/>
</dbReference>
<dbReference type="OrthoDB" id="3268553at2759"/>